<evidence type="ECO:0000313" key="5">
    <source>
        <dbReference type="Proteomes" id="UP001501170"/>
    </source>
</evidence>
<keyword evidence="5" id="KW-1185">Reference proteome</keyword>
<comment type="similarity">
    <text evidence="1">To bacterial alkanal monooxygenase alpha and beta chains.</text>
</comment>
<comment type="caution">
    <text evidence="4">The sequence shown here is derived from an EMBL/GenBank/DDBJ whole genome shotgun (WGS) entry which is preliminary data.</text>
</comment>
<dbReference type="PANTHER" id="PTHR30137:SF6">
    <property type="entry name" value="LUCIFERASE-LIKE MONOOXYGENASE"/>
    <property type="match status" value="1"/>
</dbReference>
<evidence type="ECO:0000256" key="1">
    <source>
        <dbReference type="ARBA" id="ARBA00007789"/>
    </source>
</evidence>
<feature type="domain" description="Luciferase-like" evidence="3">
    <location>
        <begin position="32"/>
        <end position="329"/>
    </location>
</feature>
<dbReference type="InterPro" id="IPR019949">
    <property type="entry name" value="CmoO-like"/>
</dbReference>
<dbReference type="SUPFAM" id="SSF51679">
    <property type="entry name" value="Bacterial luciferase-like"/>
    <property type="match status" value="1"/>
</dbReference>
<proteinExistence type="predicted"/>
<feature type="region of interest" description="Disordered" evidence="2">
    <location>
        <begin position="1"/>
        <end position="25"/>
    </location>
</feature>
<evidence type="ECO:0000313" key="4">
    <source>
        <dbReference type="EMBL" id="GAA2380676.1"/>
    </source>
</evidence>
<gene>
    <name evidence="4" type="ORF">GCM10009855_20920</name>
</gene>
<dbReference type="InterPro" id="IPR050766">
    <property type="entry name" value="Bact_Lucif_Oxidored"/>
</dbReference>
<dbReference type="PANTHER" id="PTHR30137">
    <property type="entry name" value="LUCIFERASE-LIKE MONOOXYGENASE"/>
    <property type="match status" value="1"/>
</dbReference>
<evidence type="ECO:0000256" key="2">
    <source>
        <dbReference type="SAM" id="MobiDB-lite"/>
    </source>
</evidence>
<dbReference type="Gene3D" id="3.20.20.30">
    <property type="entry name" value="Luciferase-like domain"/>
    <property type="match status" value="1"/>
</dbReference>
<name>A0ABN3HHQ6_9ACTN</name>
<dbReference type="Pfam" id="PF00296">
    <property type="entry name" value="Bac_luciferase"/>
    <property type="match status" value="1"/>
</dbReference>
<sequence>MTDSVVSDPSDAVSDPSDSPADSRAARSRVPFSLLDLAQVGPGETVAQSLAHSLRMAQFADRTGYRRIWYAEHHNMPAIASAAPAVLVAHMAAHTSHIRLGAGGVMLPNHSPLAIAEQFGTLAELHPGRIDLGLGRAPGGDQATFTALRRTPAAAENFPGDVVELQRYFAGSSVHGVVATPGAGTGVPLYILGSSLFGAQLAAALGLPYAFASHFAPQALERAVELYVRDFRPAPLPDGGQTEPYVMAAATVIADDDVDRAYEQLRSAKLQRIKFLFNRGRHLSDADAAALLDGPQGAQVDEMLRLAAVGTPDDVLGRLDRFAERIGADELILAPLAGDREVWFGTVEKLAPSV</sequence>
<accession>A0ABN3HHQ6</accession>
<dbReference type="InterPro" id="IPR036661">
    <property type="entry name" value="Luciferase-like_sf"/>
</dbReference>
<dbReference type="InterPro" id="IPR011251">
    <property type="entry name" value="Luciferase-like_dom"/>
</dbReference>
<dbReference type="Proteomes" id="UP001501170">
    <property type="component" value="Unassembled WGS sequence"/>
</dbReference>
<dbReference type="NCBIfam" id="TIGR03558">
    <property type="entry name" value="oxido_grp_1"/>
    <property type="match status" value="1"/>
</dbReference>
<reference evidence="4 5" key="1">
    <citation type="journal article" date="2019" name="Int. J. Syst. Evol. Microbiol.">
        <title>The Global Catalogue of Microorganisms (GCM) 10K type strain sequencing project: providing services to taxonomists for standard genome sequencing and annotation.</title>
        <authorList>
            <consortium name="The Broad Institute Genomics Platform"/>
            <consortium name="The Broad Institute Genome Sequencing Center for Infectious Disease"/>
            <person name="Wu L."/>
            <person name="Ma J."/>
        </authorList>
    </citation>
    <scope>NUCLEOTIDE SEQUENCE [LARGE SCALE GENOMIC DNA]</scope>
    <source>
        <strain evidence="4 5">JCM 16227</strain>
    </source>
</reference>
<organism evidence="4 5">
    <name type="scientific">Gordonia cholesterolivorans</name>
    <dbReference type="NCBI Taxonomy" id="559625"/>
    <lineage>
        <taxon>Bacteria</taxon>
        <taxon>Bacillati</taxon>
        <taxon>Actinomycetota</taxon>
        <taxon>Actinomycetes</taxon>
        <taxon>Mycobacteriales</taxon>
        <taxon>Gordoniaceae</taxon>
        <taxon>Gordonia</taxon>
    </lineage>
</organism>
<protein>
    <submittedName>
        <fullName evidence="4">LLM class flavin-dependent oxidoreductase</fullName>
    </submittedName>
</protein>
<evidence type="ECO:0000259" key="3">
    <source>
        <dbReference type="Pfam" id="PF00296"/>
    </source>
</evidence>
<dbReference type="RefSeq" id="WP_346076230.1">
    <property type="nucleotide sequence ID" value="NZ_BAAARB010000009.1"/>
</dbReference>
<dbReference type="EMBL" id="BAAARB010000009">
    <property type="protein sequence ID" value="GAA2380676.1"/>
    <property type="molecule type" value="Genomic_DNA"/>
</dbReference>